<protein>
    <submittedName>
        <fullName evidence="2">Uncharacterized protein</fullName>
    </submittedName>
</protein>
<proteinExistence type="predicted"/>
<accession>A0A4C1TIE2</accession>
<organism evidence="2 3">
    <name type="scientific">Eumeta variegata</name>
    <name type="common">Bagworm moth</name>
    <name type="synonym">Eumeta japonica</name>
    <dbReference type="NCBI Taxonomy" id="151549"/>
    <lineage>
        <taxon>Eukaryota</taxon>
        <taxon>Metazoa</taxon>
        <taxon>Ecdysozoa</taxon>
        <taxon>Arthropoda</taxon>
        <taxon>Hexapoda</taxon>
        <taxon>Insecta</taxon>
        <taxon>Pterygota</taxon>
        <taxon>Neoptera</taxon>
        <taxon>Endopterygota</taxon>
        <taxon>Lepidoptera</taxon>
        <taxon>Glossata</taxon>
        <taxon>Ditrysia</taxon>
        <taxon>Tineoidea</taxon>
        <taxon>Psychidae</taxon>
        <taxon>Oiketicinae</taxon>
        <taxon>Eumeta</taxon>
    </lineage>
</organism>
<feature type="region of interest" description="Disordered" evidence="1">
    <location>
        <begin position="31"/>
        <end position="54"/>
    </location>
</feature>
<evidence type="ECO:0000313" key="2">
    <source>
        <dbReference type="EMBL" id="GBP13071.1"/>
    </source>
</evidence>
<evidence type="ECO:0000313" key="3">
    <source>
        <dbReference type="Proteomes" id="UP000299102"/>
    </source>
</evidence>
<dbReference type="AlphaFoldDB" id="A0A4C1TIE2"/>
<keyword evidence="3" id="KW-1185">Reference proteome</keyword>
<dbReference type="Proteomes" id="UP000299102">
    <property type="component" value="Unassembled WGS sequence"/>
</dbReference>
<dbReference type="EMBL" id="BGZK01000055">
    <property type="protein sequence ID" value="GBP13071.1"/>
    <property type="molecule type" value="Genomic_DNA"/>
</dbReference>
<reference evidence="2 3" key="1">
    <citation type="journal article" date="2019" name="Commun. Biol.">
        <title>The bagworm genome reveals a unique fibroin gene that provides high tensile strength.</title>
        <authorList>
            <person name="Kono N."/>
            <person name="Nakamura H."/>
            <person name="Ohtoshi R."/>
            <person name="Tomita M."/>
            <person name="Numata K."/>
            <person name="Arakawa K."/>
        </authorList>
    </citation>
    <scope>NUCLEOTIDE SEQUENCE [LARGE SCALE GENOMIC DNA]</scope>
</reference>
<comment type="caution">
    <text evidence="2">The sequence shown here is derived from an EMBL/GenBank/DDBJ whole genome shotgun (WGS) entry which is preliminary data.</text>
</comment>
<sequence length="111" mass="12394">MGIKTESTLGLKWNQREMAWESIAELGIKSKESLGGHPNRTGAKLSAEKAPEQKTEPRFGRYSYKRNSWVGELIALVFIPSFRSSYIGRAVPHVVGGNAIWLVLSLDCELF</sequence>
<name>A0A4C1TIE2_EUMVA</name>
<evidence type="ECO:0000256" key="1">
    <source>
        <dbReference type="SAM" id="MobiDB-lite"/>
    </source>
</evidence>
<gene>
    <name evidence="2" type="ORF">EVAR_93046_1</name>
</gene>